<dbReference type="KEGG" id="bdu:BDU_1088"/>
<protein>
    <submittedName>
        <fullName evidence="1">Uncharacterized conserved protein</fullName>
    </submittedName>
</protein>
<evidence type="ECO:0000313" key="2">
    <source>
        <dbReference type="Proteomes" id="UP000000611"/>
    </source>
</evidence>
<dbReference type="Pfam" id="PF07341">
    <property type="entry name" value="DUF1473"/>
    <property type="match status" value="1"/>
</dbReference>
<dbReference type="EMBL" id="CP000979">
    <property type="protein sequence ID" value="ACH93883.1"/>
    <property type="molecule type" value="Genomic_DNA"/>
</dbReference>
<evidence type="ECO:0000313" key="1">
    <source>
        <dbReference type="EMBL" id="ACH93883.1"/>
    </source>
</evidence>
<dbReference type="Proteomes" id="UP000000611">
    <property type="component" value="Plasmid pl165"/>
</dbReference>
<sequence length="140" mass="16686">MRYKLKILTKHKAYEYVIRDIPMYDWDSILGFDSSQETLRRELNNLSTLKKISSLMISASFFDEFYDIINDNKEHSFLYKYPLPTILFAIEYSLVEKISGLQKPSLVYIESFQDSDGTFVKYSYIDERWNYDDLVLREVG</sequence>
<proteinExistence type="predicted"/>
<dbReference type="HOGENOM" id="CLU_147206_0_0_12"/>
<geneLocation type="plasmid" evidence="1 2">
    <name>pl165</name>
</geneLocation>
<dbReference type="RefSeq" id="WP_012539423.1">
    <property type="nucleotide sequence ID" value="NC_011247.1"/>
</dbReference>
<name>B5RNE7_BORDL</name>
<reference evidence="1 2" key="1">
    <citation type="journal article" date="2008" name="PLoS Genet.">
        <title>The genome of Borrelia recurrentis, the agent of deadly louse-borne relapsing fever, is a degraded subset of tick-borne Borrelia duttonii.</title>
        <authorList>
            <person name="Lescot M."/>
            <person name="Audic S."/>
            <person name="Robert C."/>
            <person name="Nguyen T.T."/>
            <person name="Blanc G."/>
            <person name="Cutler S.J."/>
            <person name="Wincker P."/>
            <person name="Couloux A."/>
            <person name="Claverie J.-M."/>
            <person name="Raoult D."/>
            <person name="Drancourt M."/>
        </authorList>
    </citation>
    <scope>NUCLEOTIDE SEQUENCE [LARGE SCALE GENOMIC DNA]</scope>
    <source>
        <strain evidence="1 2">Ly</strain>
    </source>
</reference>
<dbReference type="InterPro" id="IPR009941">
    <property type="entry name" value="DUF1473"/>
</dbReference>
<dbReference type="OrthoDB" id="350538at2"/>
<keyword evidence="1" id="KW-0614">Plasmid</keyword>
<keyword evidence="2" id="KW-1185">Reference proteome</keyword>
<dbReference type="AlphaFoldDB" id="B5RNE7"/>
<gene>
    <name evidence="1" type="ordered locus">BDU_1088</name>
</gene>
<organism evidence="1 2">
    <name type="scientific">Borrelia duttonii (strain Ly)</name>
    <dbReference type="NCBI Taxonomy" id="412419"/>
    <lineage>
        <taxon>Bacteria</taxon>
        <taxon>Pseudomonadati</taxon>
        <taxon>Spirochaetota</taxon>
        <taxon>Spirochaetia</taxon>
        <taxon>Spirochaetales</taxon>
        <taxon>Borreliaceae</taxon>
        <taxon>Borrelia</taxon>
    </lineage>
</organism>
<accession>B5RNE7</accession>